<dbReference type="Proteomes" id="UP000828390">
    <property type="component" value="Unassembled WGS sequence"/>
</dbReference>
<reference evidence="1" key="1">
    <citation type="journal article" date="2019" name="bioRxiv">
        <title>The Genome of the Zebra Mussel, Dreissena polymorpha: A Resource for Invasive Species Research.</title>
        <authorList>
            <person name="McCartney M.A."/>
            <person name="Auch B."/>
            <person name="Kono T."/>
            <person name="Mallez S."/>
            <person name="Zhang Y."/>
            <person name="Obille A."/>
            <person name="Becker A."/>
            <person name="Abrahante J.E."/>
            <person name="Garbe J."/>
            <person name="Badalamenti J.P."/>
            <person name="Herman A."/>
            <person name="Mangelson H."/>
            <person name="Liachko I."/>
            <person name="Sullivan S."/>
            <person name="Sone E.D."/>
            <person name="Koren S."/>
            <person name="Silverstein K.A.T."/>
            <person name="Beckman K.B."/>
            <person name="Gohl D.M."/>
        </authorList>
    </citation>
    <scope>NUCLEOTIDE SEQUENCE</scope>
    <source>
        <strain evidence="1">Duluth1</strain>
        <tissue evidence="1">Whole animal</tissue>
    </source>
</reference>
<accession>A0A9D4BXP0</accession>
<gene>
    <name evidence="1" type="ORF">DPMN_072650</name>
</gene>
<dbReference type="AlphaFoldDB" id="A0A9D4BXP0"/>
<evidence type="ECO:0000313" key="1">
    <source>
        <dbReference type="EMBL" id="KAH3712892.1"/>
    </source>
</evidence>
<keyword evidence="2" id="KW-1185">Reference proteome</keyword>
<dbReference type="EMBL" id="JAIWYP010000014">
    <property type="protein sequence ID" value="KAH3712892.1"/>
    <property type="molecule type" value="Genomic_DNA"/>
</dbReference>
<evidence type="ECO:0000313" key="2">
    <source>
        <dbReference type="Proteomes" id="UP000828390"/>
    </source>
</evidence>
<reference evidence="1" key="2">
    <citation type="submission" date="2020-11" db="EMBL/GenBank/DDBJ databases">
        <authorList>
            <person name="McCartney M.A."/>
            <person name="Auch B."/>
            <person name="Kono T."/>
            <person name="Mallez S."/>
            <person name="Becker A."/>
            <person name="Gohl D.M."/>
            <person name="Silverstein K.A.T."/>
            <person name="Koren S."/>
            <person name="Bechman K.B."/>
            <person name="Herman A."/>
            <person name="Abrahante J.E."/>
            <person name="Garbe J."/>
        </authorList>
    </citation>
    <scope>NUCLEOTIDE SEQUENCE</scope>
    <source>
        <strain evidence="1">Duluth1</strain>
        <tissue evidence="1">Whole animal</tissue>
    </source>
</reference>
<comment type="caution">
    <text evidence="1">The sequence shown here is derived from an EMBL/GenBank/DDBJ whole genome shotgun (WGS) entry which is preliminary data.</text>
</comment>
<protein>
    <submittedName>
        <fullName evidence="1">Uncharacterized protein</fullName>
    </submittedName>
</protein>
<proteinExistence type="predicted"/>
<sequence length="167" mass="19054">MTEEVIVAEIEDDALLGYDILRGKQDRPADILLSENKIVLDGSEIPVFQVGRPGRTRQVVVASDMTVPAQAESVVKVFVERFETDDDDKQADFVVEPTQQFKEKNPLQMASTLVNLNQSPACMIGVLNPFMTEVQLRQKAYMFLNIQHYLDKYPWTDFILYVKHVMS</sequence>
<organism evidence="1 2">
    <name type="scientific">Dreissena polymorpha</name>
    <name type="common">Zebra mussel</name>
    <name type="synonym">Mytilus polymorpha</name>
    <dbReference type="NCBI Taxonomy" id="45954"/>
    <lineage>
        <taxon>Eukaryota</taxon>
        <taxon>Metazoa</taxon>
        <taxon>Spiralia</taxon>
        <taxon>Lophotrochozoa</taxon>
        <taxon>Mollusca</taxon>
        <taxon>Bivalvia</taxon>
        <taxon>Autobranchia</taxon>
        <taxon>Heteroconchia</taxon>
        <taxon>Euheterodonta</taxon>
        <taxon>Imparidentia</taxon>
        <taxon>Neoheterodontei</taxon>
        <taxon>Myida</taxon>
        <taxon>Dreissenoidea</taxon>
        <taxon>Dreissenidae</taxon>
        <taxon>Dreissena</taxon>
    </lineage>
</organism>
<name>A0A9D4BXP0_DREPO</name>